<evidence type="ECO:0000259" key="1">
    <source>
        <dbReference type="PROSITE" id="PS51704"/>
    </source>
</evidence>
<dbReference type="AlphaFoldDB" id="A0A0F9VSI9"/>
<name>A0A0F9VSI9_9ZZZZ</name>
<dbReference type="Pfam" id="PF01425">
    <property type="entry name" value="Amidase"/>
    <property type="match status" value="1"/>
</dbReference>
<sequence>MRRATLLLTTMLGLTSLPILAQEQARPFDLQAHRGGIGLVTESTLKAFANALELGVSTLELDTQVSEDGYVVVTHDRQVLAHRCLDTGPATANDPEFPYVGKYIKDLHWDQIRTLDCGTQRAEAYAGQQTVPGARMVLLSEVFDLVKRYRAYDVMLNIETKVEAGAPQETAPRDVFVAAVVGQIRQHRMQHQVSIQSFDWATLMRVSELAPELPIVALSNAQSFLQCGMPGASPWTGGIDMDDFDCNLPAAAASFGADAISPVHGSPQSGRIDDAGYEAFTTREMVEQAHTLGMTVIPWTINDTATMAHLIDIGVDGIITDYPDRLRSVMQMQAMPLPKTAEAPVTTTSDDITETGILTLQQQMAEGRLNSVQLVDSYLARIEAYDQQGPQLNAILRLNDNAREQARALDAERQRSGPRSLLHGIPVVIKDNYNTTDMPTTGASQALADFVPNQEATQVRLLREAGAVILAKTNLHEFAYGITSVSSLGGQTRNPYDPARVPGGSSGGTAAAVAASFAAAGMGSDTCGSIRIPAAFNNLVGLRPTKGLSSIYGIMPLSHTQDVAGPLARTIEDLAIVLDLTIGYDPLDADTALMHQHDAIQFSAALGTASLQDLRIGKLDAYLADAEPAIRDLFQQAFAHLESLGADIVDINIPDMATLISNSGLIGHEFETDLDVYLQTFGSTQYPDLEAIVASGQYHAAVATLLSRSAAGEQDPQRYAAAMAARDDLKSAINTVMDSQQLDLIAYPPISALPVLIGENQPGNNCSLSGNSGFPALSLPIGFSGSGLPMGMELLGRQLSDAELLALGYAIEQSWSQRRAPASTP</sequence>
<dbReference type="PROSITE" id="PS51704">
    <property type="entry name" value="GP_PDE"/>
    <property type="match status" value="1"/>
</dbReference>
<protein>
    <recommendedName>
        <fullName evidence="1">GP-PDE domain-containing protein</fullName>
    </recommendedName>
</protein>
<dbReference type="EMBL" id="LAZR01000014">
    <property type="protein sequence ID" value="KKO07035.1"/>
    <property type="molecule type" value="Genomic_DNA"/>
</dbReference>
<dbReference type="SUPFAM" id="SSF51695">
    <property type="entry name" value="PLC-like phosphodiesterases"/>
    <property type="match status" value="1"/>
</dbReference>
<gene>
    <name evidence="2" type="ORF">LCGC14_0062210</name>
</gene>
<dbReference type="InterPro" id="IPR036928">
    <property type="entry name" value="AS_sf"/>
</dbReference>
<dbReference type="GO" id="GO:0006629">
    <property type="term" value="P:lipid metabolic process"/>
    <property type="evidence" value="ECO:0007669"/>
    <property type="project" value="InterPro"/>
</dbReference>
<dbReference type="SUPFAM" id="SSF75304">
    <property type="entry name" value="Amidase signature (AS) enzymes"/>
    <property type="match status" value="1"/>
</dbReference>
<dbReference type="Gene3D" id="3.20.20.190">
    <property type="entry name" value="Phosphatidylinositol (PI) phosphodiesterase"/>
    <property type="match status" value="1"/>
</dbReference>
<dbReference type="PANTHER" id="PTHR42678">
    <property type="entry name" value="AMIDASE"/>
    <property type="match status" value="1"/>
</dbReference>
<dbReference type="PANTHER" id="PTHR42678:SF5">
    <property type="entry name" value="GLUTAMYL-TRNA(GLN) AMIDOTRANSFERASE SUBUNIT A"/>
    <property type="match status" value="1"/>
</dbReference>
<dbReference type="InterPro" id="IPR030395">
    <property type="entry name" value="GP_PDE_dom"/>
</dbReference>
<dbReference type="Gene3D" id="3.90.1300.10">
    <property type="entry name" value="Amidase signature (AS) domain"/>
    <property type="match status" value="1"/>
</dbReference>
<organism evidence="2">
    <name type="scientific">marine sediment metagenome</name>
    <dbReference type="NCBI Taxonomy" id="412755"/>
    <lineage>
        <taxon>unclassified sequences</taxon>
        <taxon>metagenomes</taxon>
        <taxon>ecological metagenomes</taxon>
    </lineage>
</organism>
<feature type="domain" description="GP-PDE" evidence="1">
    <location>
        <begin position="28"/>
        <end position="330"/>
    </location>
</feature>
<dbReference type="GO" id="GO:0008081">
    <property type="term" value="F:phosphoric diester hydrolase activity"/>
    <property type="evidence" value="ECO:0007669"/>
    <property type="project" value="InterPro"/>
</dbReference>
<reference evidence="2" key="1">
    <citation type="journal article" date="2015" name="Nature">
        <title>Complex archaea that bridge the gap between prokaryotes and eukaryotes.</title>
        <authorList>
            <person name="Spang A."/>
            <person name="Saw J.H."/>
            <person name="Jorgensen S.L."/>
            <person name="Zaremba-Niedzwiedzka K."/>
            <person name="Martijn J."/>
            <person name="Lind A.E."/>
            <person name="van Eijk R."/>
            <person name="Schleper C."/>
            <person name="Guy L."/>
            <person name="Ettema T.J."/>
        </authorList>
    </citation>
    <scope>NUCLEOTIDE SEQUENCE</scope>
</reference>
<comment type="caution">
    <text evidence="2">The sequence shown here is derived from an EMBL/GenBank/DDBJ whole genome shotgun (WGS) entry which is preliminary data.</text>
</comment>
<dbReference type="Pfam" id="PF03009">
    <property type="entry name" value="GDPD"/>
    <property type="match status" value="1"/>
</dbReference>
<proteinExistence type="predicted"/>
<accession>A0A0F9VSI9</accession>
<evidence type="ECO:0000313" key="2">
    <source>
        <dbReference type="EMBL" id="KKO07035.1"/>
    </source>
</evidence>
<dbReference type="InterPro" id="IPR023631">
    <property type="entry name" value="Amidase_dom"/>
</dbReference>
<dbReference type="InterPro" id="IPR017946">
    <property type="entry name" value="PLC-like_Pdiesterase_TIM-brl"/>
</dbReference>